<evidence type="ECO:0000313" key="2">
    <source>
        <dbReference type="Proteomes" id="UP001497700"/>
    </source>
</evidence>
<reference evidence="1 2" key="1">
    <citation type="journal article" date="2022" name="New Phytol.">
        <title>Ecological generalism drives hyperdiversity of secondary metabolite gene clusters in xylarialean endophytes.</title>
        <authorList>
            <person name="Franco M.E.E."/>
            <person name="Wisecaver J.H."/>
            <person name="Arnold A.E."/>
            <person name="Ju Y.M."/>
            <person name="Slot J.C."/>
            <person name="Ahrendt S."/>
            <person name="Moore L.P."/>
            <person name="Eastman K.E."/>
            <person name="Scott K."/>
            <person name="Konkel Z."/>
            <person name="Mondo S.J."/>
            <person name="Kuo A."/>
            <person name="Hayes R.D."/>
            <person name="Haridas S."/>
            <person name="Andreopoulos B."/>
            <person name="Riley R."/>
            <person name="LaButti K."/>
            <person name="Pangilinan J."/>
            <person name="Lipzen A."/>
            <person name="Amirebrahimi M."/>
            <person name="Yan J."/>
            <person name="Adam C."/>
            <person name="Keymanesh K."/>
            <person name="Ng V."/>
            <person name="Louie K."/>
            <person name="Northen T."/>
            <person name="Drula E."/>
            <person name="Henrissat B."/>
            <person name="Hsieh H.M."/>
            <person name="Youens-Clark K."/>
            <person name="Lutzoni F."/>
            <person name="Miadlikowska J."/>
            <person name="Eastwood D.C."/>
            <person name="Hamelin R.C."/>
            <person name="Grigoriev I.V."/>
            <person name="U'Ren J.M."/>
        </authorList>
    </citation>
    <scope>NUCLEOTIDE SEQUENCE [LARGE SCALE GENOMIC DNA]</scope>
    <source>
        <strain evidence="1 2">CBS 119005</strain>
    </source>
</reference>
<dbReference type="Proteomes" id="UP001497700">
    <property type="component" value="Unassembled WGS sequence"/>
</dbReference>
<dbReference type="EMBL" id="MU393424">
    <property type="protein sequence ID" value="KAI4870345.1"/>
    <property type="molecule type" value="Genomic_DNA"/>
</dbReference>
<protein>
    <submittedName>
        <fullName evidence="1">Uncharacterized protein</fullName>
    </submittedName>
</protein>
<organism evidence="1 2">
    <name type="scientific">Hypoxylon rubiginosum</name>
    <dbReference type="NCBI Taxonomy" id="110542"/>
    <lineage>
        <taxon>Eukaryota</taxon>
        <taxon>Fungi</taxon>
        <taxon>Dikarya</taxon>
        <taxon>Ascomycota</taxon>
        <taxon>Pezizomycotina</taxon>
        <taxon>Sordariomycetes</taxon>
        <taxon>Xylariomycetidae</taxon>
        <taxon>Xylariales</taxon>
        <taxon>Hypoxylaceae</taxon>
        <taxon>Hypoxylon</taxon>
    </lineage>
</organism>
<sequence>MSFRGSCNPPILAPDPSIWGNLRSARQYNDQEQNRAGHEPQEHRDEQQSNGEVGSGLPVQYQQHAGHLAYNPASASNSVYQGFNNQNVSIPNHENTCLWITRLPPDCTHHDILSRLRGVGKVFSLYINPPSGDIPTSAAKLNFWDQYDVDRFLTLVGVGGFRFNQVPPTVTMNRNLSAPRPASGYSRVLHIRGPRAIVNEQTLNRIFRAKFFFFIDEVISHFDDGSTAWIEYRFASYYGQASNA</sequence>
<name>A0ACB9ZGM4_9PEZI</name>
<evidence type="ECO:0000313" key="1">
    <source>
        <dbReference type="EMBL" id="KAI4870345.1"/>
    </source>
</evidence>
<proteinExistence type="predicted"/>
<accession>A0ACB9ZGM4</accession>
<gene>
    <name evidence="1" type="ORF">F4820DRAFT_443064</name>
</gene>
<comment type="caution">
    <text evidence="1">The sequence shown here is derived from an EMBL/GenBank/DDBJ whole genome shotgun (WGS) entry which is preliminary data.</text>
</comment>
<keyword evidence="2" id="KW-1185">Reference proteome</keyword>